<keyword evidence="1" id="KW-0812">Transmembrane</keyword>
<dbReference type="Proteomes" id="UP000655208">
    <property type="component" value="Unassembled WGS sequence"/>
</dbReference>
<protein>
    <submittedName>
        <fullName evidence="2">Uncharacterized protein</fullName>
    </submittedName>
</protein>
<sequence>MTTLLLVVALMVGLSAAVPAVARWASAVLPPARAVALSVSAAVAAATGTGLALSAVAAGYLGTAAGHWAGRRGPAGPGAVPVGIGLAAVLLTAGLLAAGCTRAAVLGRSVVRAHRAGRALPGDGPVAFVDDADVYTLAGLPGRVVIGTRLYDRLPPGDRSVVAAHEHSHLRRRHHLYLHAVDVAAAANPLLRPVRETVRLGVERWADEDAAAAVGDRRAAALALARVALERQRLHRSPGAGGPAPVLAVATRHVTARVQALLDPPLPARSSWAVTVTAVFVAAAVVAAATLASTDDLLHVAPLHLHHR</sequence>
<reference evidence="2" key="2">
    <citation type="submission" date="2020-09" db="EMBL/GenBank/DDBJ databases">
        <authorList>
            <person name="Sun Q."/>
            <person name="Zhou Y."/>
        </authorList>
    </citation>
    <scope>NUCLEOTIDE SEQUENCE</scope>
    <source>
        <strain evidence="2">CGMCC 4.7308</strain>
    </source>
</reference>
<evidence type="ECO:0000256" key="1">
    <source>
        <dbReference type="SAM" id="Phobius"/>
    </source>
</evidence>
<organism evidence="2 3">
    <name type="scientific">Nakamurella endophytica</name>
    <dbReference type="NCBI Taxonomy" id="1748367"/>
    <lineage>
        <taxon>Bacteria</taxon>
        <taxon>Bacillati</taxon>
        <taxon>Actinomycetota</taxon>
        <taxon>Actinomycetes</taxon>
        <taxon>Nakamurellales</taxon>
        <taxon>Nakamurellaceae</taxon>
        <taxon>Nakamurella</taxon>
    </lineage>
</organism>
<feature type="transmembrane region" description="Helical" evidence="1">
    <location>
        <begin position="272"/>
        <end position="292"/>
    </location>
</feature>
<comment type="caution">
    <text evidence="2">The sequence shown here is derived from an EMBL/GenBank/DDBJ whole genome shotgun (WGS) entry which is preliminary data.</text>
</comment>
<proteinExistence type="predicted"/>
<dbReference type="EMBL" id="BMNA01000003">
    <property type="protein sequence ID" value="GGM00530.1"/>
    <property type="molecule type" value="Genomic_DNA"/>
</dbReference>
<dbReference type="PANTHER" id="PTHR34978:SF3">
    <property type="entry name" value="SLR0241 PROTEIN"/>
    <property type="match status" value="1"/>
</dbReference>
<feature type="transmembrane region" description="Helical" evidence="1">
    <location>
        <begin position="35"/>
        <end position="62"/>
    </location>
</feature>
<dbReference type="PANTHER" id="PTHR34978">
    <property type="entry name" value="POSSIBLE SENSOR-TRANSDUCER PROTEIN BLAR"/>
    <property type="match status" value="1"/>
</dbReference>
<keyword evidence="1" id="KW-0472">Membrane</keyword>
<dbReference type="AlphaFoldDB" id="A0A917SX36"/>
<name>A0A917SX36_9ACTN</name>
<gene>
    <name evidence="2" type="ORF">GCM10011594_20780</name>
</gene>
<evidence type="ECO:0000313" key="3">
    <source>
        <dbReference type="Proteomes" id="UP000655208"/>
    </source>
</evidence>
<evidence type="ECO:0000313" key="2">
    <source>
        <dbReference type="EMBL" id="GGM00530.1"/>
    </source>
</evidence>
<reference evidence="2" key="1">
    <citation type="journal article" date="2014" name="Int. J. Syst. Evol. Microbiol.">
        <title>Complete genome sequence of Corynebacterium casei LMG S-19264T (=DSM 44701T), isolated from a smear-ripened cheese.</title>
        <authorList>
            <consortium name="US DOE Joint Genome Institute (JGI-PGF)"/>
            <person name="Walter F."/>
            <person name="Albersmeier A."/>
            <person name="Kalinowski J."/>
            <person name="Ruckert C."/>
        </authorList>
    </citation>
    <scope>NUCLEOTIDE SEQUENCE</scope>
    <source>
        <strain evidence="2">CGMCC 4.7308</strain>
    </source>
</reference>
<keyword evidence="3" id="KW-1185">Reference proteome</keyword>
<dbReference type="RefSeq" id="WP_188941399.1">
    <property type="nucleotide sequence ID" value="NZ_BMNA01000003.1"/>
</dbReference>
<dbReference type="InterPro" id="IPR052173">
    <property type="entry name" value="Beta-lactam_resp_regulator"/>
</dbReference>
<accession>A0A917SX36</accession>
<keyword evidence="1" id="KW-1133">Transmembrane helix</keyword>